<dbReference type="GO" id="GO:0098719">
    <property type="term" value="P:sodium ion import across plasma membrane"/>
    <property type="evidence" value="ECO:0007669"/>
    <property type="project" value="TreeGrafter"/>
</dbReference>
<evidence type="ECO:0000256" key="4">
    <source>
        <dbReference type="ARBA" id="ARBA00022448"/>
    </source>
</evidence>
<dbReference type="GeneTree" id="ENSGT00940000153460"/>
<dbReference type="InParanoid" id="A0A6Q2Y0L1"/>
<dbReference type="Ensembl" id="ENSELUT00000063218.2">
    <property type="protein sequence ID" value="ENSELUP00000059007.2"/>
    <property type="gene ID" value="ENSELUG00000009857.3"/>
</dbReference>
<evidence type="ECO:0000256" key="10">
    <source>
        <dbReference type="ARBA" id="ARBA00023065"/>
    </source>
</evidence>
<evidence type="ECO:0000256" key="5">
    <source>
        <dbReference type="ARBA" id="ARBA00022475"/>
    </source>
</evidence>
<dbReference type="InterPro" id="IPR004709">
    <property type="entry name" value="NaH_exchanger"/>
</dbReference>
<evidence type="ECO:0000256" key="6">
    <source>
        <dbReference type="ARBA" id="ARBA00022692"/>
    </source>
</evidence>
<dbReference type="Gene3D" id="6.10.140.1330">
    <property type="match status" value="1"/>
</dbReference>
<dbReference type="Pfam" id="PF00999">
    <property type="entry name" value="Na_H_Exchanger"/>
    <property type="match status" value="1"/>
</dbReference>
<keyword evidence="9" id="KW-0915">Sodium</keyword>
<feature type="transmembrane region" description="Helical" evidence="15">
    <location>
        <begin position="349"/>
        <end position="382"/>
    </location>
</feature>
<feature type="transmembrane region" description="Helical" evidence="15">
    <location>
        <begin position="429"/>
        <end position="448"/>
    </location>
</feature>
<reference evidence="18" key="1">
    <citation type="journal article" date="2014" name="PLoS ONE">
        <title>The genome and linkage map of the northern pike (Esox lucius): conserved synteny revealed between the salmonid sister group and the Neoteleostei.</title>
        <authorList>
            <person name="Rondeau E.B."/>
            <person name="Minkley D.R."/>
            <person name="Leong J.S."/>
            <person name="Messmer A.M."/>
            <person name="Jantzen J.R."/>
            <person name="von Schalburg K.R."/>
            <person name="Lemon C."/>
            <person name="Bird N.H."/>
            <person name="Koop B.F."/>
        </authorList>
    </citation>
    <scope>NUCLEOTIDE SEQUENCE</scope>
</reference>
<feature type="transmembrane region" description="Helical" evidence="15">
    <location>
        <begin position="93"/>
        <end position="110"/>
    </location>
</feature>
<feature type="transmembrane region" description="Helical" evidence="15">
    <location>
        <begin position="402"/>
        <end position="422"/>
    </location>
</feature>
<evidence type="ECO:0000256" key="15">
    <source>
        <dbReference type="SAM" id="Phobius"/>
    </source>
</evidence>
<dbReference type="InterPro" id="IPR018422">
    <property type="entry name" value="Cation/H_exchanger_CPA1"/>
</dbReference>
<feature type="transmembrane region" description="Helical" evidence="15">
    <location>
        <begin position="244"/>
        <end position="262"/>
    </location>
</feature>
<keyword evidence="8 15" id="KW-1133">Transmembrane helix</keyword>
<keyword evidence="11 15" id="KW-0472">Membrane</keyword>
<reference evidence="17" key="2">
    <citation type="submission" date="2020-02" db="EMBL/GenBank/DDBJ databases">
        <title>Esox lucius (northern pike) genome, fEsoLuc1, primary haplotype.</title>
        <authorList>
            <person name="Myers G."/>
            <person name="Karagic N."/>
            <person name="Meyer A."/>
            <person name="Pippel M."/>
            <person name="Reichard M."/>
            <person name="Winkler S."/>
            <person name="Tracey A."/>
            <person name="Sims Y."/>
            <person name="Howe K."/>
            <person name="Rhie A."/>
            <person name="Formenti G."/>
            <person name="Durbin R."/>
            <person name="Fedrigo O."/>
            <person name="Jarvis E.D."/>
        </authorList>
    </citation>
    <scope>NUCLEOTIDE SEQUENCE [LARGE SCALE GENOMIC DNA]</scope>
</reference>
<keyword evidence="10 13" id="KW-0406">Ion transport</keyword>
<reference evidence="17" key="4">
    <citation type="submission" date="2025-09" db="UniProtKB">
        <authorList>
            <consortium name="Ensembl"/>
        </authorList>
    </citation>
    <scope>IDENTIFICATION</scope>
</reference>
<dbReference type="Bgee" id="ENSELUG00000009857">
    <property type="expression patterns" value="Expressed in camera-type eye and 14 other cell types or tissues"/>
</dbReference>
<keyword evidence="6 13" id="KW-0812">Transmembrane</keyword>
<comment type="subcellular location">
    <subcellularLocation>
        <location evidence="2">Cell membrane</location>
        <topology evidence="2">Multi-pass membrane protein</topology>
    </subcellularLocation>
    <subcellularLocation>
        <location evidence="1">Recycling endosome membrane</location>
        <topology evidence="1">Multi-pass membrane protein</topology>
    </subcellularLocation>
</comment>
<name>A0A6Q2Y0L1_ESOLU</name>
<evidence type="ECO:0000256" key="1">
    <source>
        <dbReference type="ARBA" id="ARBA00004195"/>
    </source>
</evidence>
<evidence type="ECO:0000256" key="3">
    <source>
        <dbReference type="ARBA" id="ARBA00007367"/>
    </source>
</evidence>
<feature type="transmembrane region" description="Helical" evidence="15">
    <location>
        <begin position="63"/>
        <end position="81"/>
    </location>
</feature>
<evidence type="ECO:0000256" key="9">
    <source>
        <dbReference type="ARBA" id="ARBA00023053"/>
    </source>
</evidence>
<dbReference type="NCBIfam" id="TIGR00840">
    <property type="entry name" value="b_cpa1"/>
    <property type="match status" value="1"/>
</dbReference>
<reference evidence="17" key="3">
    <citation type="submission" date="2025-08" db="UniProtKB">
        <authorList>
            <consortium name="Ensembl"/>
        </authorList>
    </citation>
    <scope>IDENTIFICATION</scope>
</reference>
<evidence type="ECO:0000256" key="8">
    <source>
        <dbReference type="ARBA" id="ARBA00022989"/>
    </source>
</evidence>
<feature type="transmembrane region" description="Helical" evidence="15">
    <location>
        <begin position="497"/>
        <end position="522"/>
    </location>
</feature>
<keyword evidence="13" id="KW-0050">Antiport</keyword>
<evidence type="ECO:0000256" key="12">
    <source>
        <dbReference type="ARBA" id="ARBA00023201"/>
    </source>
</evidence>
<evidence type="ECO:0000256" key="2">
    <source>
        <dbReference type="ARBA" id="ARBA00004651"/>
    </source>
</evidence>
<evidence type="ECO:0000259" key="16">
    <source>
        <dbReference type="Pfam" id="PF00999"/>
    </source>
</evidence>
<keyword evidence="5" id="KW-1003">Cell membrane</keyword>
<gene>
    <name evidence="17" type="primary">SLC9A7</name>
</gene>
<organism evidence="17 18">
    <name type="scientific">Esox lucius</name>
    <name type="common">Northern pike</name>
    <dbReference type="NCBI Taxonomy" id="8010"/>
    <lineage>
        <taxon>Eukaryota</taxon>
        <taxon>Metazoa</taxon>
        <taxon>Chordata</taxon>
        <taxon>Craniata</taxon>
        <taxon>Vertebrata</taxon>
        <taxon>Euteleostomi</taxon>
        <taxon>Actinopterygii</taxon>
        <taxon>Neopterygii</taxon>
        <taxon>Teleostei</taxon>
        <taxon>Protacanthopterygii</taxon>
        <taxon>Esociformes</taxon>
        <taxon>Esocidae</taxon>
        <taxon>Esox</taxon>
    </lineage>
</organism>
<dbReference type="GO" id="GO:0055038">
    <property type="term" value="C:recycling endosome membrane"/>
    <property type="evidence" value="ECO:0007669"/>
    <property type="project" value="UniProtKB-SubCell"/>
</dbReference>
<dbReference type="PRINTS" id="PR01088">
    <property type="entry name" value="NAHEXCHNGR6"/>
</dbReference>
<dbReference type="OMA" id="NEHCWQY"/>
<feature type="domain" description="Cation/H+ exchanger transmembrane" evidence="16">
    <location>
        <begin position="74"/>
        <end position="521"/>
    </location>
</feature>
<evidence type="ECO:0000256" key="11">
    <source>
        <dbReference type="ARBA" id="ARBA00023136"/>
    </source>
</evidence>
<dbReference type="GO" id="GO:0051453">
    <property type="term" value="P:regulation of intracellular pH"/>
    <property type="evidence" value="ECO:0007669"/>
    <property type="project" value="TreeGrafter"/>
</dbReference>
<dbReference type="PANTHER" id="PTHR10110:SF62">
    <property type="entry name" value="SODIUM_HYDROGEN EXCHANGER 7"/>
    <property type="match status" value="1"/>
</dbReference>
<dbReference type="GO" id="GO:0015386">
    <property type="term" value="F:potassium:proton antiporter activity"/>
    <property type="evidence" value="ECO:0007669"/>
    <property type="project" value="TreeGrafter"/>
</dbReference>
<feature type="compositionally biased region" description="Gly residues" evidence="14">
    <location>
        <begin position="654"/>
        <end position="665"/>
    </location>
</feature>
<proteinExistence type="inferred from homology"/>
<accession>A0A6Q2Y0L1</accession>
<keyword evidence="4 13" id="KW-0813">Transport</keyword>
<feature type="region of interest" description="Disordered" evidence="14">
    <location>
        <begin position="643"/>
        <end position="684"/>
    </location>
</feature>
<keyword evidence="7" id="KW-0967">Endosome</keyword>
<evidence type="ECO:0000313" key="18">
    <source>
        <dbReference type="Proteomes" id="UP000265140"/>
    </source>
</evidence>
<dbReference type="AlphaFoldDB" id="A0A6Q2Y0L1"/>
<feature type="transmembrane region" description="Helical" evidence="15">
    <location>
        <begin position="316"/>
        <end position="337"/>
    </location>
</feature>
<dbReference type="PRINTS" id="PR01084">
    <property type="entry name" value="NAHEXCHNGR"/>
</dbReference>
<comment type="similarity">
    <text evidence="3 13">Belongs to the monovalent cation:proton antiporter 1 (CPA1) transporter (TC 2.A.36) family.</text>
</comment>
<dbReference type="GO" id="GO:0005886">
    <property type="term" value="C:plasma membrane"/>
    <property type="evidence" value="ECO:0007669"/>
    <property type="project" value="UniProtKB-SubCell"/>
</dbReference>
<dbReference type="GO" id="GO:0015385">
    <property type="term" value="F:sodium:proton antiporter activity"/>
    <property type="evidence" value="ECO:0007669"/>
    <property type="project" value="InterPro"/>
</dbReference>
<dbReference type="PANTHER" id="PTHR10110">
    <property type="entry name" value="SODIUM/HYDROGEN EXCHANGER"/>
    <property type="match status" value="1"/>
</dbReference>
<evidence type="ECO:0000256" key="7">
    <source>
        <dbReference type="ARBA" id="ARBA00022753"/>
    </source>
</evidence>
<feature type="transmembrane region" description="Helical" evidence="15">
    <location>
        <begin position="202"/>
        <end position="224"/>
    </location>
</feature>
<evidence type="ECO:0000256" key="14">
    <source>
        <dbReference type="SAM" id="MobiDB-lite"/>
    </source>
</evidence>
<evidence type="ECO:0000256" key="13">
    <source>
        <dbReference type="RuleBase" id="RU003722"/>
    </source>
</evidence>
<dbReference type="InterPro" id="IPR002090">
    <property type="entry name" value="NHE-6/7/9"/>
</dbReference>
<dbReference type="InterPro" id="IPR006153">
    <property type="entry name" value="Cation/H_exchanger_TM"/>
</dbReference>
<keyword evidence="18" id="KW-1185">Reference proteome</keyword>
<protein>
    <recommendedName>
        <fullName evidence="13">Sodium/hydrogen exchanger</fullName>
    </recommendedName>
</protein>
<keyword evidence="12 13" id="KW-0739">Sodium transport</keyword>
<sequence>MNAVARKPKLWRFFFLLEKQMMFFPILILLINQASKMNAEDGAMEELATEKEAEESHRQDSVNLLTFILLLTLTILTIWLFKHRRVRFLHETGLAMIYGLLVGVILRYGIPATSYHNKTPPSCSLKEGPVSTLLLNVSGKFFEYTLKGEINSREIHNVEQNDMLRKVTFDPEVFFNILLPPIIFHAGYSLKKRHFFRNLGSIITYAFLGTAISCFVIGNLMYGVVKLMQFVGQLTDKFYYTDCLFFGAIISATDPVTVLAIFNELHADVDLYALLFGESVMNDAVAIVLSSSIMAYQPAGANTHTFDTAAFFKSVGVFLGIFSGSFAMGAVTGVVTFTKLHCFPLLETALFFLMSWSTFLLAEACGFTGVVAVLFCGITQAHYTYNNLSEESTTRTKQLFEVLHFLAENFIFSYMGLALFTFQNHIFSPIFIIGAFLAIFIGRASNIYPLSFLLNLGRRHKIGGNFQHMMMFAGLRGAMAFALAIRDTATYARQMMFTTTLLIVFFTVWVFGGGTTPMLSWLHIRLEHPSLLVGVDPDQDLQQCGDNFLVLQGDGTVPDGSKTRQESAWLFRLWYTFDHNYLKPLLTHSGPPLTSTLPACCGPLARCLTSPQAYENHEQLRDNDSDLILNDGDLTLTYGDTAITSNGASSSGGDAAGGSDGGRGVNGKRSGSTSEEALEREMDQEFLSRGTRLVFPIEDHA</sequence>
<evidence type="ECO:0000313" key="17">
    <source>
        <dbReference type="Ensembl" id="ENSELUP00000059007.2"/>
    </source>
</evidence>
<feature type="transmembrane region" description="Helical" evidence="15">
    <location>
        <begin position="173"/>
        <end position="190"/>
    </location>
</feature>
<dbReference type="Proteomes" id="UP000265140">
    <property type="component" value="Chromosome 8"/>
</dbReference>